<feature type="compositionally biased region" description="Low complexity" evidence="18">
    <location>
        <begin position="200"/>
        <end position="219"/>
    </location>
</feature>
<organism evidence="22 23">
    <name type="scientific">Oncorhynchus kisutch</name>
    <name type="common">Coho salmon</name>
    <name type="synonym">Salmo kisutch</name>
    <dbReference type="NCBI Taxonomy" id="8019"/>
    <lineage>
        <taxon>Eukaryota</taxon>
        <taxon>Metazoa</taxon>
        <taxon>Chordata</taxon>
        <taxon>Craniata</taxon>
        <taxon>Vertebrata</taxon>
        <taxon>Euteleostomi</taxon>
        <taxon>Actinopterygii</taxon>
        <taxon>Neopterygii</taxon>
        <taxon>Teleostei</taxon>
        <taxon>Protacanthopterygii</taxon>
        <taxon>Salmoniformes</taxon>
        <taxon>Salmonidae</taxon>
        <taxon>Salmoninae</taxon>
        <taxon>Oncorhynchus</taxon>
    </lineage>
</organism>
<feature type="compositionally biased region" description="Low complexity" evidence="18">
    <location>
        <begin position="311"/>
        <end position="324"/>
    </location>
</feature>
<evidence type="ECO:0000256" key="11">
    <source>
        <dbReference type="ARBA" id="ARBA00023279"/>
    </source>
</evidence>
<dbReference type="GO" id="GO:0005886">
    <property type="term" value="C:plasma membrane"/>
    <property type="evidence" value="ECO:0007669"/>
    <property type="project" value="UniProtKB-SubCell"/>
</dbReference>
<dbReference type="GO" id="GO:0032190">
    <property type="term" value="F:acrosin binding"/>
    <property type="evidence" value="ECO:0007669"/>
    <property type="project" value="TreeGrafter"/>
</dbReference>
<sequence>MAVRWCSYRFVMLVVFACYADAQPNWWFPPTNNPQPQVKPKQPQWPEPQWPQQQTPQKPQQRTPQRPESQGPQLQTPQRPQQQTPQRPEPQWPQPHGPQLQTPQWPQLQTPQWPQLQNPQRPEPQGPQLQTPQRPEPQRPQPQTPQRPEPQRPQPQTPQRPEPHGPQLQTPQWPQLQTPQWPQLQTPKRPEPQGPQLQTPQRPELQGPQLQGPQLQTPQRPEPQGPQLLTPQRPETQGPQLQTPQAPAPQGPQLQTPQRPAPQGPQLQAPQGPEPQGPQLQAPQGPQLQTPQAPAPQGPQLQTPQRPAPQGPQLQAPQGPEPQGTQLQAPQGPQLQTPQRPAPQGPQQQTTQRPEPQWPQLQTPQAPQLQTPQWPQLQTPQAPQLQTPQGPEPQGPHKQTPQWPAVTKTQNPRCQVESKDTVQCGTPKITLVQCEAIDCCFNGQQCYYGKAVTVQCTMDAQFVVVVARNATWPKIDIDTIILLGGNNGPCSPVGITSAFAIYQFPVTACGTTLKEENGYMVYENRMVSSYEVGVVPQGAITRDSQFELLFQCKYSNTAVKALVIEVNSVPARAPVAVMGPLRLELRLAKGICDTKTCKDESSAFTSFYTEEDYPLTKVLRQPVYVEVRILEKKDPNLVLLLERCWTTSDPSLVSMPQWDLLIEKCSYQNDKYQTTMVPVELSSGLLYPSHYKRFILKMFTFVDHTLAPRKDTIFIHCSASLCYPTPWDSCEPKCSKQRRDVAWRKTRQTAVVSSGEVVLVDKKPA</sequence>
<evidence type="ECO:0000256" key="16">
    <source>
        <dbReference type="ARBA" id="ARBA00042573"/>
    </source>
</evidence>
<evidence type="ECO:0000313" key="23">
    <source>
        <dbReference type="Proteomes" id="UP000694557"/>
    </source>
</evidence>
<dbReference type="Pfam" id="PF23344">
    <property type="entry name" value="ZP-N"/>
    <property type="match status" value="1"/>
</dbReference>
<evidence type="ECO:0000256" key="5">
    <source>
        <dbReference type="ARBA" id="ARBA00022685"/>
    </source>
</evidence>
<dbReference type="InterPro" id="IPR051148">
    <property type="entry name" value="Zona_Pellucida_Domain_gp"/>
</dbReference>
<keyword evidence="8" id="KW-0472">Membrane</keyword>
<evidence type="ECO:0000259" key="20">
    <source>
        <dbReference type="PROSITE" id="PS51034"/>
    </source>
</evidence>
<dbReference type="GO" id="GO:0007339">
    <property type="term" value="P:binding of sperm to zona pellucida"/>
    <property type="evidence" value="ECO:0007669"/>
    <property type="project" value="TreeGrafter"/>
</dbReference>
<evidence type="ECO:0000256" key="19">
    <source>
        <dbReference type="SAM" id="SignalP"/>
    </source>
</evidence>
<evidence type="ECO:0000256" key="4">
    <source>
        <dbReference type="ARBA" id="ARBA00022530"/>
    </source>
</evidence>
<evidence type="ECO:0000256" key="13">
    <source>
        <dbReference type="ARBA" id="ARBA00037545"/>
    </source>
</evidence>
<comment type="function">
    <text evidence="13">Component of the zona pellucida, an extracellular matrix surrounding oocytes which mediates sperm binding, induction of the acrosome reaction and prevents post-fertilization polyspermy. The zona pellucida is composed of 3 to 4 glycoproteins, ZP1, ZP2, ZP3, and ZP4. ZP4 may act as a sperm receptor.</text>
</comment>
<dbReference type="InterPro" id="IPR044913">
    <property type="entry name" value="P_trefoil_dom_sf"/>
</dbReference>
<dbReference type="GeneID" id="109874769"/>
<keyword evidence="4" id="KW-0272">Extracellular matrix</keyword>
<evidence type="ECO:0000256" key="18">
    <source>
        <dbReference type="SAM" id="MobiDB-lite"/>
    </source>
</evidence>
<dbReference type="CDD" id="cd00111">
    <property type="entry name" value="Trefoil"/>
    <property type="match status" value="1"/>
</dbReference>
<keyword evidence="7" id="KW-1133">Transmembrane helix</keyword>
<feature type="compositionally biased region" description="Low complexity" evidence="18">
    <location>
        <begin position="277"/>
        <end position="292"/>
    </location>
</feature>
<evidence type="ECO:0000256" key="15">
    <source>
        <dbReference type="ARBA" id="ARBA00042273"/>
    </source>
</evidence>
<evidence type="ECO:0000256" key="3">
    <source>
        <dbReference type="ARBA" id="ARBA00022525"/>
    </source>
</evidence>
<dbReference type="PANTHER" id="PTHR23343:SF31">
    <property type="entry name" value="ZONA PELLUCIDA SPERM-BINDING PROTEIN 4"/>
    <property type="match status" value="1"/>
</dbReference>
<dbReference type="AlphaFoldDB" id="A0A8C7MII5"/>
<comment type="subcellular location">
    <subcellularLocation>
        <location evidence="1">Cell membrane</location>
        <topology evidence="1">Single-pass type I membrane protein</topology>
    </subcellularLocation>
    <subcellularLocation>
        <location evidence="12">Zona pellucida</location>
    </subcellularLocation>
</comment>
<evidence type="ECO:0000259" key="21">
    <source>
        <dbReference type="PROSITE" id="PS51448"/>
    </source>
</evidence>
<feature type="compositionally biased region" description="Pro residues" evidence="18">
    <location>
        <begin position="87"/>
        <end position="96"/>
    </location>
</feature>
<gene>
    <name evidence="22" type="primary">LOC109874769</name>
</gene>
<feature type="signal peptide" evidence="19">
    <location>
        <begin position="1"/>
        <end position="22"/>
    </location>
</feature>
<feature type="domain" description="ZP" evidence="20">
    <location>
        <begin position="455"/>
        <end position="737"/>
    </location>
</feature>
<evidence type="ECO:0000256" key="14">
    <source>
        <dbReference type="ARBA" id="ARBA00040238"/>
    </source>
</evidence>
<dbReference type="InterPro" id="IPR055356">
    <property type="entry name" value="ZP-N"/>
</dbReference>
<keyword evidence="9 17" id="KW-1015">Disulfide bond</keyword>
<feature type="compositionally biased region" description="Polar residues" evidence="18">
    <location>
        <begin position="397"/>
        <end position="413"/>
    </location>
</feature>
<proteinExistence type="predicted"/>
<evidence type="ECO:0000256" key="8">
    <source>
        <dbReference type="ARBA" id="ARBA00023136"/>
    </source>
</evidence>
<dbReference type="SMART" id="SM00241">
    <property type="entry name" value="ZP"/>
    <property type="match status" value="1"/>
</dbReference>
<feature type="chain" id="PRO_5034265672" description="Zona pellucida sperm-binding protein 4" evidence="19">
    <location>
        <begin position="23"/>
        <end position="765"/>
    </location>
</feature>
<feature type="compositionally biased region" description="Low complexity" evidence="18">
    <location>
        <begin position="345"/>
        <end position="389"/>
    </location>
</feature>
<feature type="compositionally biased region" description="Pro residues" evidence="18">
    <location>
        <begin position="134"/>
        <end position="160"/>
    </location>
</feature>
<dbReference type="InterPro" id="IPR001507">
    <property type="entry name" value="ZP_dom"/>
</dbReference>
<keyword evidence="2" id="KW-1003">Cell membrane</keyword>
<evidence type="ECO:0000313" key="22">
    <source>
        <dbReference type="Ensembl" id="ENSOKIP00005057292.1"/>
    </source>
</evidence>
<dbReference type="Pfam" id="PF00100">
    <property type="entry name" value="Zona_pellucida"/>
    <property type="match status" value="1"/>
</dbReference>
<dbReference type="GO" id="GO:0035804">
    <property type="term" value="F:structural constituent of egg coat"/>
    <property type="evidence" value="ECO:0007669"/>
    <property type="project" value="TreeGrafter"/>
</dbReference>
<evidence type="ECO:0000256" key="17">
    <source>
        <dbReference type="PROSITE-ProRule" id="PRU00779"/>
    </source>
</evidence>
<name>A0A8C7MII5_ONCKI</name>
<feature type="disulfide bond" evidence="17">
    <location>
        <begin position="424"/>
        <end position="439"/>
    </location>
</feature>
<evidence type="ECO:0000256" key="6">
    <source>
        <dbReference type="ARBA" id="ARBA00022692"/>
    </source>
</evidence>
<dbReference type="GO" id="GO:0035805">
    <property type="term" value="C:egg coat"/>
    <property type="evidence" value="ECO:0007669"/>
    <property type="project" value="UniProtKB-SubCell"/>
</dbReference>
<accession>A0A8C7MII5</accession>
<feature type="domain" description="P-type" evidence="21">
    <location>
        <begin position="412"/>
        <end position="450"/>
    </location>
</feature>
<keyword evidence="23" id="KW-1185">Reference proteome</keyword>
<keyword evidence="19" id="KW-0732">Signal</keyword>
<dbReference type="GO" id="GO:0060468">
    <property type="term" value="P:prevention of polyspermy"/>
    <property type="evidence" value="ECO:0007669"/>
    <property type="project" value="TreeGrafter"/>
</dbReference>
<keyword evidence="3" id="KW-0964">Secreted</keyword>
<dbReference type="Gene3D" id="2.60.40.4100">
    <property type="entry name" value="Zona pellucida, ZP-C domain"/>
    <property type="match status" value="1"/>
</dbReference>
<comment type="caution">
    <text evidence="17">Lacks conserved residue(s) required for the propagation of feature annotation.</text>
</comment>
<evidence type="ECO:0000256" key="2">
    <source>
        <dbReference type="ARBA" id="ARBA00022475"/>
    </source>
</evidence>
<evidence type="ECO:0000256" key="10">
    <source>
        <dbReference type="ARBA" id="ARBA00023180"/>
    </source>
</evidence>
<dbReference type="RefSeq" id="XP_031666727.1">
    <property type="nucleotide sequence ID" value="XM_031810867.1"/>
</dbReference>
<dbReference type="GeneTree" id="ENSGT00940000163253"/>
<reference evidence="22" key="1">
    <citation type="submission" date="2025-08" db="UniProtKB">
        <authorList>
            <consortium name="Ensembl"/>
        </authorList>
    </citation>
    <scope>IDENTIFICATION</scope>
</reference>
<feature type="disulfide bond" evidence="17">
    <location>
        <begin position="414"/>
        <end position="440"/>
    </location>
</feature>
<protein>
    <recommendedName>
        <fullName evidence="14">Zona pellucida sperm-binding protein 4</fullName>
    </recommendedName>
    <alternativeName>
        <fullName evidence="16">Zona pellucida glycoprotein 4</fullName>
    </alternativeName>
    <alternativeName>
        <fullName evidence="15">Zona pellucida protein B</fullName>
    </alternativeName>
</protein>
<keyword evidence="6" id="KW-0812">Transmembrane</keyword>
<keyword evidence="5" id="KW-0165">Cleavage on pair of basic residues</keyword>
<feature type="compositionally biased region" description="Low complexity" evidence="18">
    <location>
        <begin position="98"/>
        <end position="120"/>
    </location>
</feature>
<dbReference type="InterPro" id="IPR000519">
    <property type="entry name" value="P_trefoil_dom"/>
</dbReference>
<feature type="compositionally biased region" description="Low complexity" evidence="18">
    <location>
        <begin position="50"/>
        <end position="86"/>
    </location>
</feature>
<dbReference type="KEGG" id="oki:109874769"/>
<feature type="compositionally biased region" description="Low complexity" evidence="18">
    <location>
        <begin position="166"/>
        <end position="187"/>
    </location>
</feature>
<dbReference type="PROSITE" id="PS51034">
    <property type="entry name" value="ZP_2"/>
    <property type="match status" value="1"/>
</dbReference>
<evidence type="ECO:0000256" key="12">
    <source>
        <dbReference type="ARBA" id="ARBA00024183"/>
    </source>
</evidence>
<dbReference type="PANTHER" id="PTHR23343">
    <property type="entry name" value="ZONA PELLUCIDA SPERM-BINDING PROTEIN"/>
    <property type="match status" value="1"/>
</dbReference>
<dbReference type="PROSITE" id="PS51448">
    <property type="entry name" value="P_TREFOIL_2"/>
    <property type="match status" value="1"/>
</dbReference>
<evidence type="ECO:0000256" key="7">
    <source>
        <dbReference type="ARBA" id="ARBA00022989"/>
    </source>
</evidence>
<dbReference type="InterPro" id="IPR055355">
    <property type="entry name" value="ZP-C"/>
</dbReference>
<evidence type="ECO:0000256" key="1">
    <source>
        <dbReference type="ARBA" id="ARBA00004251"/>
    </source>
</evidence>
<keyword evidence="10" id="KW-0325">Glycoprotein</keyword>
<evidence type="ECO:0000256" key="9">
    <source>
        <dbReference type="ARBA" id="ARBA00023157"/>
    </source>
</evidence>
<dbReference type="Ensembl" id="ENSOKIT00005060899.1">
    <property type="protein sequence ID" value="ENSOKIP00005057292.1"/>
    <property type="gene ID" value="ENSOKIG00005024320.1"/>
</dbReference>
<dbReference type="Proteomes" id="UP000694557">
    <property type="component" value="Unassembled WGS sequence"/>
</dbReference>
<dbReference type="SMART" id="SM00018">
    <property type="entry name" value="PD"/>
    <property type="match status" value="1"/>
</dbReference>
<dbReference type="InterPro" id="IPR042235">
    <property type="entry name" value="ZP-C_dom"/>
</dbReference>
<reference evidence="22" key="2">
    <citation type="submission" date="2025-09" db="UniProtKB">
        <authorList>
            <consortium name="Ensembl"/>
        </authorList>
    </citation>
    <scope>IDENTIFICATION</scope>
</reference>
<feature type="region of interest" description="Disordered" evidence="18">
    <location>
        <begin position="30"/>
        <end position="416"/>
    </location>
</feature>
<keyword evidence="11" id="KW-0278">Fertilization</keyword>
<dbReference type="SUPFAM" id="SSF57492">
    <property type="entry name" value="Trefoil"/>
    <property type="match status" value="1"/>
</dbReference>
<feature type="compositionally biased region" description="Polar residues" evidence="18">
    <location>
        <begin position="325"/>
        <end position="335"/>
    </location>
</feature>
<dbReference type="Gene3D" id="2.60.40.3210">
    <property type="entry name" value="Zona pellucida, ZP-N domain"/>
    <property type="match status" value="1"/>
</dbReference>